<feature type="repeat" description="TPR" evidence="3">
    <location>
        <begin position="56"/>
        <end position="89"/>
    </location>
</feature>
<dbReference type="InterPro" id="IPR051685">
    <property type="entry name" value="Ycf3/AcsC/BcsC/TPR_MFPF"/>
</dbReference>
<dbReference type="InterPro" id="IPR011990">
    <property type="entry name" value="TPR-like_helical_dom_sf"/>
</dbReference>
<dbReference type="EMBL" id="SMFQ01000004">
    <property type="protein sequence ID" value="TCJ85096.1"/>
    <property type="molecule type" value="Genomic_DNA"/>
</dbReference>
<gene>
    <name evidence="4" type="ORF">EV695_3062</name>
</gene>
<evidence type="ECO:0000256" key="1">
    <source>
        <dbReference type="ARBA" id="ARBA00022737"/>
    </source>
</evidence>
<dbReference type="PANTHER" id="PTHR44943">
    <property type="entry name" value="CELLULOSE SYNTHASE OPERON PROTEIN C"/>
    <property type="match status" value="1"/>
</dbReference>
<evidence type="ECO:0000313" key="5">
    <source>
        <dbReference type="Proteomes" id="UP000294887"/>
    </source>
</evidence>
<evidence type="ECO:0000256" key="2">
    <source>
        <dbReference type="ARBA" id="ARBA00022803"/>
    </source>
</evidence>
<dbReference type="InterPro" id="IPR019734">
    <property type="entry name" value="TPR_rpt"/>
</dbReference>
<evidence type="ECO:0000313" key="4">
    <source>
        <dbReference type="EMBL" id="TCJ85096.1"/>
    </source>
</evidence>
<organism evidence="4 5">
    <name type="scientific">Cocleimonas flava</name>
    <dbReference type="NCBI Taxonomy" id="634765"/>
    <lineage>
        <taxon>Bacteria</taxon>
        <taxon>Pseudomonadati</taxon>
        <taxon>Pseudomonadota</taxon>
        <taxon>Gammaproteobacteria</taxon>
        <taxon>Thiotrichales</taxon>
        <taxon>Thiotrichaceae</taxon>
        <taxon>Cocleimonas</taxon>
    </lineage>
</organism>
<dbReference type="Gene3D" id="1.25.40.10">
    <property type="entry name" value="Tetratricopeptide repeat domain"/>
    <property type="match status" value="1"/>
</dbReference>
<dbReference type="InterPro" id="IPR013360">
    <property type="entry name" value="Pilus_4_PilW"/>
</dbReference>
<dbReference type="Pfam" id="PF13431">
    <property type="entry name" value="TPR_17"/>
    <property type="match status" value="2"/>
</dbReference>
<dbReference type="SMART" id="SM00028">
    <property type="entry name" value="TPR"/>
    <property type="match status" value="3"/>
</dbReference>
<comment type="caution">
    <text evidence="4">The sequence shown here is derived from an EMBL/GenBank/DDBJ whole genome shotgun (WGS) entry which is preliminary data.</text>
</comment>
<dbReference type="NCBIfam" id="TIGR02521">
    <property type="entry name" value="type_IV_pilW"/>
    <property type="match status" value="1"/>
</dbReference>
<evidence type="ECO:0000256" key="3">
    <source>
        <dbReference type="PROSITE-ProRule" id="PRU00339"/>
    </source>
</evidence>
<dbReference type="OrthoDB" id="9814042at2"/>
<dbReference type="PROSITE" id="PS50005">
    <property type="entry name" value="TPR"/>
    <property type="match status" value="2"/>
</dbReference>
<protein>
    <submittedName>
        <fullName evidence="4">Type IV pilus assembly protein PilF</fullName>
    </submittedName>
</protein>
<dbReference type="SUPFAM" id="SSF48452">
    <property type="entry name" value="TPR-like"/>
    <property type="match status" value="1"/>
</dbReference>
<dbReference type="AlphaFoldDB" id="A0A4R1ETW3"/>
<dbReference type="RefSeq" id="WP_131906807.1">
    <property type="nucleotide sequence ID" value="NZ_BAAAFU010000001.1"/>
</dbReference>
<dbReference type="PANTHER" id="PTHR44943:SF5">
    <property type="entry name" value="BLL7697 PROTEIN"/>
    <property type="match status" value="1"/>
</dbReference>
<keyword evidence="2 3" id="KW-0802">TPR repeat</keyword>
<dbReference type="Proteomes" id="UP000294887">
    <property type="component" value="Unassembled WGS sequence"/>
</dbReference>
<keyword evidence="5" id="KW-1185">Reference proteome</keyword>
<name>A0A4R1ETW3_9GAMM</name>
<accession>A0A4R1ETW3</accession>
<reference evidence="4 5" key="1">
    <citation type="submission" date="2019-03" db="EMBL/GenBank/DDBJ databases">
        <title>Genomic Encyclopedia of Type Strains, Phase IV (KMG-IV): sequencing the most valuable type-strain genomes for metagenomic binning, comparative biology and taxonomic classification.</title>
        <authorList>
            <person name="Goeker M."/>
        </authorList>
    </citation>
    <scope>NUCLEOTIDE SEQUENCE [LARGE SCALE GENOMIC DNA]</scope>
    <source>
        <strain evidence="4 5">DSM 24830</strain>
    </source>
</reference>
<sequence length="268" mass="29593">MSTIYSSGITDIKASVNNVNSFNLIKTKTLLTSAFIASALFLSACSSITVKSSEASNYNSDLGIRYLQKGRLNLANEKLLKALEQNPNSAQSNHYYAILQQKLGNTKKAETYFLKAVNISPKNPEIRNNYGSFLCDSGRPQAAIKQFNVAINDPLYRTPEFAYTNAGICLRKTNNDAKAETYFRQALKKKSAFPSALLEMAKLYSDRGNYPRAQAFMLRYESVGHSSPEALELCSKINTKMGDHAKAGKCKAALLRLFPASKEAQQAN</sequence>
<dbReference type="Pfam" id="PF13181">
    <property type="entry name" value="TPR_8"/>
    <property type="match status" value="1"/>
</dbReference>
<keyword evidence="1" id="KW-0677">Repeat</keyword>
<proteinExistence type="predicted"/>
<feature type="repeat" description="TPR" evidence="3">
    <location>
        <begin position="90"/>
        <end position="123"/>
    </location>
</feature>